<evidence type="ECO:0000256" key="7">
    <source>
        <dbReference type="ARBA" id="ARBA00022989"/>
    </source>
</evidence>
<evidence type="ECO:0000259" key="10">
    <source>
        <dbReference type="PROSITE" id="PS50893"/>
    </source>
</evidence>
<evidence type="ECO:0000256" key="4">
    <source>
        <dbReference type="ARBA" id="ARBA00022692"/>
    </source>
</evidence>
<dbReference type="GO" id="GO:0042941">
    <property type="term" value="P:D-alanine transmembrane transport"/>
    <property type="evidence" value="ECO:0007669"/>
    <property type="project" value="TreeGrafter"/>
</dbReference>
<comment type="subcellular location">
    <subcellularLocation>
        <location evidence="1">Cell membrane</location>
        <topology evidence="1">Multi-pass membrane protein</topology>
    </subcellularLocation>
</comment>
<evidence type="ECO:0000256" key="6">
    <source>
        <dbReference type="ARBA" id="ARBA00022840"/>
    </source>
</evidence>
<dbReference type="GO" id="GO:0005304">
    <property type="term" value="F:L-valine transmembrane transporter activity"/>
    <property type="evidence" value="ECO:0007669"/>
    <property type="project" value="TreeGrafter"/>
</dbReference>
<dbReference type="InterPro" id="IPR051120">
    <property type="entry name" value="ABC_AA/LPS_Transport"/>
</dbReference>
<feature type="transmembrane region" description="Helical" evidence="9">
    <location>
        <begin position="333"/>
        <end position="352"/>
    </location>
</feature>
<evidence type="ECO:0000256" key="8">
    <source>
        <dbReference type="ARBA" id="ARBA00023136"/>
    </source>
</evidence>
<keyword evidence="4 9" id="KW-0812">Transmembrane</keyword>
<feature type="transmembrane region" description="Helical" evidence="9">
    <location>
        <begin position="305"/>
        <end position="327"/>
    </location>
</feature>
<keyword evidence="7 9" id="KW-1133">Transmembrane helix</keyword>
<keyword evidence="8 9" id="KW-0472">Membrane</keyword>
<dbReference type="GO" id="GO:0015188">
    <property type="term" value="F:L-isoleucine transmembrane transporter activity"/>
    <property type="evidence" value="ECO:0007669"/>
    <property type="project" value="TreeGrafter"/>
</dbReference>
<dbReference type="CDD" id="cd06582">
    <property type="entry name" value="TM_PBP1_LivH_like"/>
    <property type="match status" value="1"/>
</dbReference>
<dbReference type="GO" id="GO:1903805">
    <property type="term" value="P:L-valine import across plasma membrane"/>
    <property type="evidence" value="ECO:0007669"/>
    <property type="project" value="TreeGrafter"/>
</dbReference>
<feature type="transmembrane region" description="Helical" evidence="9">
    <location>
        <begin position="507"/>
        <end position="527"/>
    </location>
</feature>
<feature type="transmembrane region" description="Helical" evidence="9">
    <location>
        <begin position="411"/>
        <end position="430"/>
    </location>
</feature>
<keyword evidence="3" id="KW-1003">Cell membrane</keyword>
<dbReference type="InterPro" id="IPR001851">
    <property type="entry name" value="ABC_transp_permease"/>
</dbReference>
<dbReference type="InterPro" id="IPR032823">
    <property type="entry name" value="BCA_ABC_TP_C"/>
</dbReference>
<dbReference type="GO" id="GO:0015192">
    <property type="term" value="F:L-phenylalanine transmembrane transporter activity"/>
    <property type="evidence" value="ECO:0007669"/>
    <property type="project" value="TreeGrafter"/>
</dbReference>
<feature type="transmembrane region" description="Helical" evidence="9">
    <location>
        <begin position="581"/>
        <end position="603"/>
    </location>
</feature>
<feature type="transmembrane region" description="Helical" evidence="9">
    <location>
        <begin position="137"/>
        <end position="164"/>
    </location>
</feature>
<feature type="transmembrane region" description="Helical" evidence="9">
    <location>
        <begin position="458"/>
        <end position="486"/>
    </location>
</feature>
<reference evidence="11 12" key="1">
    <citation type="submission" date="2020-08" db="EMBL/GenBank/DDBJ databases">
        <title>Genomic Encyclopedia of Type Strains, Phase III (KMG-III): the genomes of soil and plant-associated and newly described type strains.</title>
        <authorList>
            <person name="Whitman W."/>
        </authorList>
    </citation>
    <scope>NUCLEOTIDE SEQUENCE [LARGE SCALE GENOMIC DNA]</scope>
    <source>
        <strain evidence="11 12">CECT 3287</strain>
    </source>
</reference>
<feature type="transmembrane region" description="Helical" evidence="9">
    <location>
        <begin position="96"/>
        <end position="117"/>
    </location>
</feature>
<dbReference type="InterPro" id="IPR027417">
    <property type="entry name" value="P-loop_NTPase"/>
</dbReference>
<dbReference type="Pfam" id="PF00005">
    <property type="entry name" value="ABC_tran"/>
    <property type="match status" value="1"/>
</dbReference>
<dbReference type="GO" id="GO:0005886">
    <property type="term" value="C:plasma membrane"/>
    <property type="evidence" value="ECO:0007669"/>
    <property type="project" value="UniProtKB-SubCell"/>
</dbReference>
<gene>
    <name evidence="11" type="ORF">FHR83_002886</name>
</gene>
<dbReference type="SUPFAM" id="SSF141571">
    <property type="entry name" value="Pentapeptide repeat-like"/>
    <property type="match status" value="1"/>
</dbReference>
<protein>
    <submittedName>
        <fullName evidence="11">ABC-type branched-subunit amino acid transport system ATPase component/ABC-type branched-subunit amino acid transport system permease subunit</fullName>
    </submittedName>
</protein>
<dbReference type="EMBL" id="JACHXF010000005">
    <property type="protein sequence ID" value="MBB3095223.1"/>
    <property type="molecule type" value="Genomic_DNA"/>
</dbReference>
<evidence type="ECO:0000256" key="2">
    <source>
        <dbReference type="ARBA" id="ARBA00022448"/>
    </source>
</evidence>
<proteinExistence type="predicted"/>
<dbReference type="Gene3D" id="3.40.50.300">
    <property type="entry name" value="P-loop containing nucleotide triphosphate hydrolases"/>
    <property type="match status" value="1"/>
</dbReference>
<feature type="transmembrane region" description="Helical" evidence="9">
    <location>
        <begin position="384"/>
        <end position="404"/>
    </location>
</feature>
<organism evidence="11 12">
    <name type="scientific">Actinoplanes campanulatus</name>
    <dbReference type="NCBI Taxonomy" id="113559"/>
    <lineage>
        <taxon>Bacteria</taxon>
        <taxon>Bacillati</taxon>
        <taxon>Actinomycetota</taxon>
        <taxon>Actinomycetes</taxon>
        <taxon>Micromonosporales</taxon>
        <taxon>Micromonosporaceae</taxon>
        <taxon>Actinoplanes</taxon>
    </lineage>
</organism>
<dbReference type="PANTHER" id="PTHR45772">
    <property type="entry name" value="CONSERVED COMPONENT OF ABC TRANSPORTER FOR NATURAL AMINO ACIDS-RELATED"/>
    <property type="match status" value="1"/>
</dbReference>
<dbReference type="AlphaFoldDB" id="A0A7W5AFF1"/>
<dbReference type="InterPro" id="IPR003439">
    <property type="entry name" value="ABC_transporter-like_ATP-bd"/>
</dbReference>
<name>A0A7W5AFF1_9ACTN</name>
<dbReference type="RefSeq" id="WP_183219775.1">
    <property type="nucleotide sequence ID" value="NZ_BMPW01000009.1"/>
</dbReference>
<evidence type="ECO:0000313" key="12">
    <source>
        <dbReference type="Proteomes" id="UP000590749"/>
    </source>
</evidence>
<accession>A0A7W5AFF1</accession>
<feature type="transmembrane region" description="Helical" evidence="9">
    <location>
        <begin position="64"/>
        <end position="84"/>
    </location>
</feature>
<dbReference type="PROSITE" id="PS50893">
    <property type="entry name" value="ABC_TRANSPORTER_2"/>
    <property type="match status" value="1"/>
</dbReference>
<evidence type="ECO:0000256" key="5">
    <source>
        <dbReference type="ARBA" id="ARBA00022741"/>
    </source>
</evidence>
<feature type="transmembrane region" description="Helical" evidence="9">
    <location>
        <begin position="12"/>
        <end position="32"/>
    </location>
</feature>
<keyword evidence="2" id="KW-0813">Transport</keyword>
<sequence>MTLLGFDLGLDRLTVGLFTGLTYGLLAVGLVLVYRSSRFVNFAHGAIGVFGAAVLARFATGMPYWLAFPVAIVVAGGLAALTEIMIVRRLYRRPRVIGMIATLGLSQFILVIALLVSRDSFSGTTYPKPPGLPAFSIGTTAIGSSLTAMLLLTPVLLAALAFFLRRTKYGIGIRAAADNPDAATVDGVPAPRMATLAWAVAGGIAAFSAILLTPTQGVQSIESLGPQLLLRGLAGAVIARMTSLPIAFSVSLGVGVLEQVLLSHEGSGFVDVVLGLAILVSLLRQRPRGRRDDQNAPWPRQERRAASVLSRTGPALLAASGVGLAYLVSNATAAVLTTICGYTLVALSVILVTGVAGELSLGQFGFAGIGAAVAVQIATLSGNMFLGTVAGCVAGGLAATLVGIPAMRLRGVALGVTTLAFALATSGWLLRQTFLLGDGLDTPYPVWHGYVVEVATDYYLFALLLLALGWWVTARLSGGGFGRLLLALRDNEEAGRALTVTAPLRKLQAYAVGGGLAGLGGVVIGFGQSQLSINNFPAGASIDVVAIAVVGGLARTGGALLGSVIIVGLPLLYPLGIPGQAALTLGWLLVVILMPDGLGGFLAGSAPRLGRRLAAWGSRRGLDGRVRDLAGAVTRLRERRPTSPNPVDADVVHADTVHADAVDADTVDADTVHADAVHADTVNADAVNADAVNVDVVNADAVNMDAVNVDVVNASFVCAGAVDAEETRPIFEEERPRLWNIARLPAEPLERAEPEGPGEESGPLLEVAGIRRSFGGVRAVQDATFTVTEGEIVGIIGPNGAGKTTLFEILAGFTAADGGVVRYQGRAVTGWTPERRARAGLVRSFQDARLFPAMTVRENVMVAAERIAPVRLAADLIGDERSETVKTAQADAALEAMGLDWLAGRPVGELSTGTRRVVELCCLLTLRPRLLLLDEPSSGLTQGDGKALGDLMLRVRAELGTTILVIEHDLPLLSRVADRLIAMDAGTVIAQGTPDEVRNHPAVVLSYLGTDQAAVARSGGPAG</sequence>
<dbReference type="InterPro" id="IPR043428">
    <property type="entry name" value="LivM-like"/>
</dbReference>
<dbReference type="GO" id="GO:0015808">
    <property type="term" value="P:L-alanine transport"/>
    <property type="evidence" value="ECO:0007669"/>
    <property type="project" value="TreeGrafter"/>
</dbReference>
<dbReference type="SUPFAM" id="SSF52540">
    <property type="entry name" value="P-loop containing nucleoside triphosphate hydrolases"/>
    <property type="match status" value="1"/>
</dbReference>
<dbReference type="Proteomes" id="UP000590749">
    <property type="component" value="Unassembled WGS sequence"/>
</dbReference>
<feature type="transmembrane region" description="Helical" evidence="9">
    <location>
        <begin position="266"/>
        <end position="284"/>
    </location>
</feature>
<feature type="transmembrane region" description="Helical" evidence="9">
    <location>
        <begin position="359"/>
        <end position="378"/>
    </location>
</feature>
<feature type="domain" description="ABC transporter" evidence="10">
    <location>
        <begin position="765"/>
        <end position="1010"/>
    </location>
</feature>
<dbReference type="GO" id="GO:1903806">
    <property type="term" value="P:L-isoleucine import across plasma membrane"/>
    <property type="evidence" value="ECO:0007669"/>
    <property type="project" value="TreeGrafter"/>
</dbReference>
<keyword evidence="12" id="KW-1185">Reference proteome</keyword>
<evidence type="ECO:0000256" key="3">
    <source>
        <dbReference type="ARBA" id="ARBA00022475"/>
    </source>
</evidence>
<feature type="transmembrane region" description="Helical" evidence="9">
    <location>
        <begin position="39"/>
        <end position="58"/>
    </location>
</feature>
<dbReference type="InterPro" id="IPR003593">
    <property type="entry name" value="AAA+_ATPase"/>
</dbReference>
<evidence type="ECO:0000313" key="11">
    <source>
        <dbReference type="EMBL" id="MBB3095223.1"/>
    </source>
</evidence>
<dbReference type="GO" id="GO:0016887">
    <property type="term" value="F:ATP hydrolysis activity"/>
    <property type="evidence" value="ECO:0007669"/>
    <property type="project" value="InterPro"/>
</dbReference>
<keyword evidence="6" id="KW-0067">ATP-binding</keyword>
<keyword evidence="5" id="KW-0547">Nucleotide-binding</keyword>
<dbReference type="SMART" id="SM00382">
    <property type="entry name" value="AAA"/>
    <property type="match status" value="1"/>
</dbReference>
<comment type="caution">
    <text evidence="11">The sequence shown here is derived from an EMBL/GenBank/DDBJ whole genome shotgun (WGS) entry which is preliminary data.</text>
</comment>
<dbReference type="CDD" id="cd06581">
    <property type="entry name" value="TM_PBP1_LivM_like"/>
    <property type="match status" value="1"/>
</dbReference>
<evidence type="ECO:0000256" key="9">
    <source>
        <dbReference type="SAM" id="Phobius"/>
    </source>
</evidence>
<evidence type="ECO:0000256" key="1">
    <source>
        <dbReference type="ARBA" id="ARBA00004651"/>
    </source>
</evidence>
<dbReference type="Pfam" id="PF02653">
    <property type="entry name" value="BPD_transp_2"/>
    <property type="match status" value="2"/>
</dbReference>
<dbReference type="Pfam" id="PF12399">
    <property type="entry name" value="BCA_ABC_TP_C"/>
    <property type="match status" value="1"/>
</dbReference>
<dbReference type="PANTHER" id="PTHR45772:SF7">
    <property type="entry name" value="AMINO ACID ABC TRANSPORTER ATP-BINDING PROTEIN"/>
    <property type="match status" value="1"/>
</dbReference>
<dbReference type="GO" id="GO:0005524">
    <property type="term" value="F:ATP binding"/>
    <property type="evidence" value="ECO:0007669"/>
    <property type="project" value="UniProtKB-KW"/>
</dbReference>